<evidence type="ECO:0000256" key="1">
    <source>
        <dbReference type="SAM" id="Phobius"/>
    </source>
</evidence>
<dbReference type="EMBL" id="MTPW01000001">
    <property type="protein sequence ID" value="PQJ32128.1"/>
    <property type="molecule type" value="Genomic_DNA"/>
</dbReference>
<gene>
    <name evidence="2" type="ORF">BST92_09425</name>
</gene>
<keyword evidence="1" id="KW-0472">Membrane</keyword>
<accession>A0A2S7UB14</accession>
<dbReference type="RefSeq" id="WP_105071223.1">
    <property type="nucleotide sequence ID" value="NZ_MTPW01000001.1"/>
</dbReference>
<evidence type="ECO:0000313" key="2">
    <source>
        <dbReference type="EMBL" id="PQJ32128.1"/>
    </source>
</evidence>
<keyword evidence="1" id="KW-1133">Transmembrane helix</keyword>
<dbReference type="OrthoDB" id="1027344at2"/>
<feature type="transmembrane region" description="Helical" evidence="1">
    <location>
        <begin position="44"/>
        <end position="64"/>
    </location>
</feature>
<feature type="transmembrane region" description="Helical" evidence="1">
    <location>
        <begin position="7"/>
        <end position="24"/>
    </location>
</feature>
<name>A0A2S7UB14_9FLAO</name>
<dbReference type="AlphaFoldDB" id="A0A2S7UB14"/>
<reference evidence="2 3" key="1">
    <citation type="submission" date="2017-01" db="EMBL/GenBank/DDBJ databases">
        <title>Trade-off between light-utilization and light-protection in marine flavobacteria.</title>
        <authorList>
            <person name="Kumagai Y."/>
            <person name="Yoshizawa S."/>
            <person name="Kogure K."/>
            <person name="Iwasaki W."/>
        </authorList>
    </citation>
    <scope>NUCLEOTIDE SEQUENCE [LARGE SCALE GENOMIC DNA]</scope>
    <source>
        <strain evidence="2 3">KCTC 32109</strain>
    </source>
</reference>
<comment type="caution">
    <text evidence="2">The sequence shown here is derived from an EMBL/GenBank/DDBJ whole genome shotgun (WGS) entry which is preliminary data.</text>
</comment>
<organism evidence="2 3">
    <name type="scientific">Nonlabens arenilitoris</name>
    <dbReference type="NCBI Taxonomy" id="1217969"/>
    <lineage>
        <taxon>Bacteria</taxon>
        <taxon>Pseudomonadati</taxon>
        <taxon>Bacteroidota</taxon>
        <taxon>Flavobacteriia</taxon>
        <taxon>Flavobacteriales</taxon>
        <taxon>Flavobacteriaceae</taxon>
        <taxon>Nonlabens</taxon>
    </lineage>
</organism>
<keyword evidence="1" id="KW-0812">Transmembrane</keyword>
<keyword evidence="3" id="KW-1185">Reference proteome</keyword>
<dbReference type="Proteomes" id="UP000239747">
    <property type="component" value="Unassembled WGS sequence"/>
</dbReference>
<protein>
    <submittedName>
        <fullName evidence="2">Uncharacterized protein</fullName>
    </submittedName>
</protein>
<sequence>MFIRRVTLFKWVNGMVIWPFLLVQDKKSIEDPVFMNHEKIHERQQLELLIIPFFIWYLIEYCVLRLKYKHDRAYRNIVFEREAYVMECDLDYLKSRRTLSFMKFYSQKYRV</sequence>
<proteinExistence type="predicted"/>
<evidence type="ECO:0000313" key="3">
    <source>
        <dbReference type="Proteomes" id="UP000239747"/>
    </source>
</evidence>